<name>A0A6B8KGI2_9HYPH</name>
<sequence>MAARHASAAAAAPLHLNAVRSSQTSPLLKSHDIWQFAGVANETVAVTLERDGAKGSQGDSARLDIRRGGSLIGSVAGSLPLTLSGKLPQTGDYQIEIISHQEGGKAPFKGFYNLSVAPSSDRTVAIELLSNSSH</sequence>
<dbReference type="EMBL" id="CP046052">
    <property type="protein sequence ID" value="QGM45530.1"/>
    <property type="molecule type" value="Genomic_DNA"/>
</dbReference>
<dbReference type="AlphaFoldDB" id="A0A6B8KGI2"/>
<evidence type="ECO:0000313" key="1">
    <source>
        <dbReference type="EMBL" id="QGM45530.1"/>
    </source>
</evidence>
<evidence type="ECO:0000313" key="2">
    <source>
        <dbReference type="Proteomes" id="UP000309061"/>
    </source>
</evidence>
<dbReference type="KEGG" id="mhey:H2LOC_007365"/>
<reference evidence="1 2" key="1">
    <citation type="submission" date="2019-11" db="EMBL/GenBank/DDBJ databases">
        <title>The genome sequence of Methylocystis heyeri.</title>
        <authorList>
            <person name="Oshkin I.Y."/>
            <person name="Miroshnikov K."/>
            <person name="Dedysh S.N."/>
        </authorList>
    </citation>
    <scope>NUCLEOTIDE SEQUENCE [LARGE SCALE GENOMIC DNA]</scope>
    <source>
        <strain evidence="1 2">H2</strain>
    </source>
</reference>
<organism evidence="1 2">
    <name type="scientific">Methylocystis heyeri</name>
    <dbReference type="NCBI Taxonomy" id="391905"/>
    <lineage>
        <taxon>Bacteria</taxon>
        <taxon>Pseudomonadati</taxon>
        <taxon>Pseudomonadota</taxon>
        <taxon>Alphaproteobacteria</taxon>
        <taxon>Hyphomicrobiales</taxon>
        <taxon>Methylocystaceae</taxon>
        <taxon>Methylocystis</taxon>
    </lineage>
</organism>
<protein>
    <submittedName>
        <fullName evidence="1">Uncharacterized protein</fullName>
    </submittedName>
</protein>
<proteinExistence type="predicted"/>
<dbReference type="RefSeq" id="WP_136495811.1">
    <property type="nucleotide sequence ID" value="NZ_CP046052.1"/>
</dbReference>
<accession>A0A6B8KGI2</accession>
<dbReference type="Gene3D" id="2.60.120.380">
    <property type="match status" value="1"/>
</dbReference>
<keyword evidence="2" id="KW-1185">Reference proteome</keyword>
<gene>
    <name evidence="1" type="ORF">H2LOC_007365</name>
</gene>
<dbReference type="Proteomes" id="UP000309061">
    <property type="component" value="Chromosome"/>
</dbReference>